<evidence type="ECO:0000313" key="1">
    <source>
        <dbReference type="EMBL" id="AAB66653.1"/>
    </source>
</evidence>
<name>P72439_STRNE</name>
<dbReference type="AlphaFoldDB" id="P72439"/>
<reference evidence="1" key="2">
    <citation type="submission" date="1999-07" db="EMBL/GenBank/DDBJ databases">
        <title>The spectinomycin biosynthesis gene cluster of Streptomyces flavopersicus.</title>
        <authorList>
            <person name="Stumpp T.V.M."/>
            <person name="Lyutzkanova D."/>
            <person name="Altenbuchner J."/>
        </authorList>
    </citation>
    <scope>NUCLEOTIDE SEQUENCE</scope>
    <source>
        <strain evidence="1">NRRL 2820</strain>
    </source>
</reference>
<proteinExistence type="predicted"/>
<reference evidence="1" key="1">
    <citation type="journal article" date="1997" name="Microbiology">
        <title>A spectinomycin resistance determinant from the spectinomycin producer Streptomyces flavopersicus.</title>
        <authorList>
            <person name="Lyutzkanova D."/>
            <person name="Distler J."/>
            <person name="Altenbuchner J."/>
        </authorList>
    </citation>
    <scope>NUCLEOTIDE SEQUENCE</scope>
    <source>
        <strain evidence="1">NRRL 2820</strain>
    </source>
</reference>
<organism evidence="1">
    <name type="scientific">Streptomyces netropsis</name>
    <name type="common">Streptoverticillium netropsis</name>
    <dbReference type="NCBI Taxonomy" id="55404"/>
    <lineage>
        <taxon>Bacteria</taxon>
        <taxon>Bacillati</taxon>
        <taxon>Actinomycetota</taxon>
        <taxon>Actinomycetes</taxon>
        <taxon>Kitasatosporales</taxon>
        <taxon>Streptomycetaceae</taxon>
        <taxon>Streptomyces</taxon>
    </lineage>
</organism>
<accession>P72439</accession>
<dbReference type="EMBL" id="U70376">
    <property type="protein sequence ID" value="AAB66653.1"/>
    <property type="molecule type" value="Genomic_DNA"/>
</dbReference>
<protein>
    <submittedName>
        <fullName evidence="1">Orf3</fullName>
    </submittedName>
</protein>
<sequence>MAGVITASEPSWIAPFTGLSPRHFRKVVTLLRREGADTPRRGHPWSLPLEERVRAELSRCCGRRTVTPSFVSSSHRTWSSSSVSLRTRSG</sequence>